<sequence length="314" mass="34112">MNLRQMEVFRAVMFAGGVSSAAELLHVSPPAISKVLAQAARASGLTLFERVKGRLIPTPEAHRLYAEIDQLWHGVEKVRDTSRELAQPTSASLRLVCSASLAPYLVSRAVARLYVQVPRLQCRVQVVAPDIINQSLLERSTHLGIALAPHDHPNLSVVKSYQCGLACVMRSDQPLARKKLIRPADLVGQRVISSPESVPFGQTLRRAFGAAGAKMHRDFECTSSTTACWFAQAGVGVAVVDQVAIAGGLLAGLEVRPFQSGEKLPVKILRNRYRPMSVVEQAFTEVFDGVWQEMVAGSNGTEINRRNAAAARQG</sequence>
<dbReference type="RefSeq" id="WP_135261695.1">
    <property type="nucleotide sequence ID" value="NZ_SMLM01000001.1"/>
</dbReference>
<keyword evidence="3" id="KW-0238">DNA-binding</keyword>
<keyword evidence="2" id="KW-0805">Transcription regulation</keyword>
<dbReference type="GO" id="GO:0010628">
    <property type="term" value="P:positive regulation of gene expression"/>
    <property type="evidence" value="ECO:0007669"/>
    <property type="project" value="TreeGrafter"/>
</dbReference>
<comment type="similarity">
    <text evidence="1">Belongs to the LysR transcriptional regulatory family.</text>
</comment>
<dbReference type="InterPro" id="IPR036388">
    <property type="entry name" value="WH-like_DNA-bd_sf"/>
</dbReference>
<evidence type="ECO:0000313" key="6">
    <source>
        <dbReference type="EMBL" id="TFZ05613.1"/>
    </source>
</evidence>
<comment type="caution">
    <text evidence="6">The sequence shown here is derived from an EMBL/GenBank/DDBJ whole genome shotgun (WGS) entry which is preliminary data.</text>
</comment>
<evidence type="ECO:0000259" key="5">
    <source>
        <dbReference type="PROSITE" id="PS50931"/>
    </source>
</evidence>
<dbReference type="Gene3D" id="1.10.10.10">
    <property type="entry name" value="Winged helix-like DNA-binding domain superfamily/Winged helix DNA-binding domain"/>
    <property type="match status" value="1"/>
</dbReference>
<feature type="domain" description="HTH lysR-type" evidence="5">
    <location>
        <begin position="1"/>
        <end position="58"/>
    </location>
</feature>
<evidence type="ECO:0000256" key="1">
    <source>
        <dbReference type="ARBA" id="ARBA00009437"/>
    </source>
</evidence>
<dbReference type="Pfam" id="PF03466">
    <property type="entry name" value="LysR_substrate"/>
    <property type="match status" value="1"/>
</dbReference>
<keyword evidence="4" id="KW-0804">Transcription</keyword>
<dbReference type="PANTHER" id="PTHR30427:SF1">
    <property type="entry name" value="TRANSCRIPTIONAL ACTIVATOR PROTEIN LYSR"/>
    <property type="match status" value="1"/>
</dbReference>
<dbReference type="Proteomes" id="UP000298180">
    <property type="component" value="Unassembled WGS sequence"/>
</dbReference>
<dbReference type="InterPro" id="IPR036390">
    <property type="entry name" value="WH_DNA-bd_sf"/>
</dbReference>
<organism evidence="6 7">
    <name type="scientific">Ramlibacter henchirensis</name>
    <dbReference type="NCBI Taxonomy" id="204072"/>
    <lineage>
        <taxon>Bacteria</taxon>
        <taxon>Pseudomonadati</taxon>
        <taxon>Pseudomonadota</taxon>
        <taxon>Betaproteobacteria</taxon>
        <taxon>Burkholderiales</taxon>
        <taxon>Comamonadaceae</taxon>
        <taxon>Ramlibacter</taxon>
    </lineage>
</organism>
<dbReference type="PROSITE" id="PS50931">
    <property type="entry name" value="HTH_LYSR"/>
    <property type="match status" value="1"/>
</dbReference>
<dbReference type="Gene3D" id="3.40.190.290">
    <property type="match status" value="1"/>
</dbReference>
<dbReference type="AlphaFoldDB" id="A0A4Z0C272"/>
<reference evidence="6 7" key="1">
    <citation type="submission" date="2019-03" db="EMBL/GenBank/DDBJ databases">
        <title>Ramlibacter henchirensis DSM 14656, whole genome shotgun sequence.</title>
        <authorList>
            <person name="Zhang X."/>
            <person name="Feng G."/>
            <person name="Zhu H."/>
        </authorList>
    </citation>
    <scope>NUCLEOTIDE SEQUENCE [LARGE SCALE GENOMIC DNA]</scope>
    <source>
        <strain evidence="6 7">DSM 14656</strain>
    </source>
</reference>
<dbReference type="SUPFAM" id="SSF46785">
    <property type="entry name" value="Winged helix' DNA-binding domain"/>
    <property type="match status" value="1"/>
</dbReference>
<evidence type="ECO:0000256" key="2">
    <source>
        <dbReference type="ARBA" id="ARBA00023015"/>
    </source>
</evidence>
<gene>
    <name evidence="6" type="ORF">EZ313_02825</name>
</gene>
<accession>A0A4Z0C272</accession>
<dbReference type="GO" id="GO:0009089">
    <property type="term" value="P:lysine biosynthetic process via diaminopimelate"/>
    <property type="evidence" value="ECO:0007669"/>
    <property type="project" value="TreeGrafter"/>
</dbReference>
<dbReference type="InterPro" id="IPR005119">
    <property type="entry name" value="LysR_subst-bd"/>
</dbReference>
<proteinExistence type="inferred from homology"/>
<dbReference type="Pfam" id="PF00126">
    <property type="entry name" value="HTH_1"/>
    <property type="match status" value="1"/>
</dbReference>
<dbReference type="InterPro" id="IPR000847">
    <property type="entry name" value="LysR_HTH_N"/>
</dbReference>
<name>A0A4Z0C272_9BURK</name>
<keyword evidence="7" id="KW-1185">Reference proteome</keyword>
<dbReference type="PANTHER" id="PTHR30427">
    <property type="entry name" value="TRANSCRIPTIONAL ACTIVATOR PROTEIN LYSR"/>
    <property type="match status" value="1"/>
</dbReference>
<dbReference type="GO" id="GO:0043565">
    <property type="term" value="F:sequence-specific DNA binding"/>
    <property type="evidence" value="ECO:0007669"/>
    <property type="project" value="TreeGrafter"/>
</dbReference>
<evidence type="ECO:0000313" key="7">
    <source>
        <dbReference type="Proteomes" id="UP000298180"/>
    </source>
</evidence>
<dbReference type="GO" id="GO:0003700">
    <property type="term" value="F:DNA-binding transcription factor activity"/>
    <property type="evidence" value="ECO:0007669"/>
    <property type="project" value="InterPro"/>
</dbReference>
<evidence type="ECO:0000256" key="3">
    <source>
        <dbReference type="ARBA" id="ARBA00023125"/>
    </source>
</evidence>
<protein>
    <submittedName>
        <fullName evidence="6">LysR family transcriptional regulator</fullName>
    </submittedName>
</protein>
<dbReference type="SUPFAM" id="SSF53850">
    <property type="entry name" value="Periplasmic binding protein-like II"/>
    <property type="match status" value="1"/>
</dbReference>
<dbReference type="OrthoDB" id="110033at2"/>
<evidence type="ECO:0000256" key="4">
    <source>
        <dbReference type="ARBA" id="ARBA00023163"/>
    </source>
</evidence>
<dbReference type="EMBL" id="SMLM01000001">
    <property type="protein sequence ID" value="TFZ05613.1"/>
    <property type="molecule type" value="Genomic_DNA"/>
</dbReference>